<dbReference type="PANTHER" id="PTHR20857">
    <property type="entry name" value="THIAMINE-PHOSPHATE PYROPHOSPHORYLASE"/>
    <property type="match status" value="1"/>
</dbReference>
<keyword evidence="3 9" id="KW-0479">Metal-binding</keyword>
<comment type="pathway">
    <text evidence="1 9 11">Cofactor biosynthesis; thiamine diphosphate biosynthesis; thiamine phosphate from 4-amino-2-methyl-5-diphosphomethylpyrimidine and 4-methyl-5-(2-phosphoethyl)-thiazole: step 1/1.</text>
</comment>
<dbReference type="Proteomes" id="UP000321548">
    <property type="component" value="Unassembled WGS sequence"/>
</dbReference>
<feature type="binding site" evidence="9">
    <location>
        <position position="123"/>
    </location>
    <ligand>
        <name>Mg(2+)</name>
        <dbReference type="ChEBI" id="CHEBI:18420"/>
    </ligand>
</feature>
<evidence type="ECO:0000313" key="15">
    <source>
        <dbReference type="Proteomes" id="UP000321548"/>
    </source>
</evidence>
<dbReference type="NCBIfam" id="TIGR00693">
    <property type="entry name" value="thiE"/>
    <property type="match status" value="1"/>
</dbReference>
<evidence type="ECO:0000313" key="14">
    <source>
        <dbReference type="EMBL" id="TXL66457.1"/>
    </source>
</evidence>
<evidence type="ECO:0000256" key="4">
    <source>
        <dbReference type="ARBA" id="ARBA00022842"/>
    </source>
</evidence>
<gene>
    <name evidence="9" type="primary">thiE</name>
    <name evidence="14" type="ORF">FHP08_09965</name>
</gene>
<comment type="catalytic activity">
    <reaction evidence="7 9 10">
        <text>2-(2-carboxy-4-methylthiazol-5-yl)ethyl phosphate + 4-amino-2-methyl-5-(diphosphooxymethyl)pyrimidine + 2 H(+) = thiamine phosphate + CO2 + diphosphate</text>
        <dbReference type="Rhea" id="RHEA:47848"/>
        <dbReference type="ChEBI" id="CHEBI:15378"/>
        <dbReference type="ChEBI" id="CHEBI:16526"/>
        <dbReference type="ChEBI" id="CHEBI:33019"/>
        <dbReference type="ChEBI" id="CHEBI:37575"/>
        <dbReference type="ChEBI" id="CHEBI:57841"/>
        <dbReference type="ChEBI" id="CHEBI:62890"/>
        <dbReference type="EC" id="2.5.1.3"/>
    </reaction>
</comment>
<feature type="compositionally biased region" description="Low complexity" evidence="12">
    <location>
        <begin position="34"/>
        <end position="48"/>
    </location>
</feature>
<dbReference type="OrthoDB" id="9810880at2"/>
<comment type="cofactor">
    <cofactor evidence="9">
        <name>Mg(2+)</name>
        <dbReference type="ChEBI" id="CHEBI:18420"/>
    </cofactor>
    <text evidence="9">Binds 1 Mg(2+) ion per subunit.</text>
</comment>
<keyword evidence="4 9" id="KW-0460">Magnesium</keyword>
<comment type="function">
    <text evidence="9">Condenses 4-methyl-5-(beta-hydroxyethyl)thiazole monophosphate (THZ-P) and 2-methyl-4-amino-5-hydroxymethyl pyrimidine pyrophosphate (HMP-PP) to form thiamine monophosphate (TMP).</text>
</comment>
<dbReference type="GO" id="GO:0004789">
    <property type="term" value="F:thiamine-phosphate diphosphorylase activity"/>
    <property type="evidence" value="ECO:0007669"/>
    <property type="project" value="UniProtKB-UniRule"/>
</dbReference>
<evidence type="ECO:0000256" key="6">
    <source>
        <dbReference type="ARBA" id="ARBA00047334"/>
    </source>
</evidence>
<feature type="region of interest" description="Disordered" evidence="12">
    <location>
        <begin position="1"/>
        <end position="20"/>
    </location>
</feature>
<evidence type="ECO:0000256" key="5">
    <source>
        <dbReference type="ARBA" id="ARBA00022977"/>
    </source>
</evidence>
<dbReference type="HAMAP" id="MF_00097">
    <property type="entry name" value="TMP_synthase"/>
    <property type="match status" value="1"/>
</dbReference>
<keyword evidence="15" id="KW-1185">Reference proteome</keyword>
<comment type="caution">
    <text evidence="14">The sequence shown here is derived from an EMBL/GenBank/DDBJ whole genome shotgun (WGS) entry which is preliminary data.</text>
</comment>
<comment type="similarity">
    <text evidence="9 10">Belongs to the thiamine-phosphate synthase family.</text>
</comment>
<name>A0A5C8NYN1_9BURK</name>
<dbReference type="InterPro" id="IPR013785">
    <property type="entry name" value="Aldolase_TIM"/>
</dbReference>
<feature type="compositionally biased region" description="Basic residues" evidence="12">
    <location>
        <begin position="1"/>
        <end position="11"/>
    </location>
</feature>
<dbReference type="GO" id="GO:0009228">
    <property type="term" value="P:thiamine biosynthetic process"/>
    <property type="evidence" value="ECO:0007669"/>
    <property type="project" value="UniProtKB-KW"/>
</dbReference>
<accession>A0A5C8NYN1</accession>
<sequence length="264" mass="27496">MVTSAPKRHRWAPTSGEDVATNAQECVLAEESRGGAAAGDTAASADDTLPPPPPKVPIRGLYALTPDTDDDEWLAAAVAAAIAGGASAVQYRNKTADAETRLRQARMLVRVCHSRGVPLIVNDSVDMAIASGAAGVHLGRDDDNPFEARRRLGPDAIIGVSCYDEFERAERYAAVADNLAFGSLFGSSTKPGAVRAPLELLTRAKARGWNVVGIGGVDASNARRAVEAGADAVAVITGVFGGIDRLPNAVEKSSVQLRGIAFRP</sequence>
<dbReference type="InterPro" id="IPR036206">
    <property type="entry name" value="ThiamineP_synth_sf"/>
</dbReference>
<keyword evidence="2 9" id="KW-0808">Transferase</keyword>
<dbReference type="EC" id="2.5.1.3" evidence="9"/>
<evidence type="ECO:0000256" key="12">
    <source>
        <dbReference type="SAM" id="MobiDB-lite"/>
    </source>
</evidence>
<proteinExistence type="inferred from homology"/>
<organism evidence="14 15">
    <name type="scientific">Zeimonas arvi</name>
    <dbReference type="NCBI Taxonomy" id="2498847"/>
    <lineage>
        <taxon>Bacteria</taxon>
        <taxon>Pseudomonadati</taxon>
        <taxon>Pseudomonadota</taxon>
        <taxon>Betaproteobacteria</taxon>
        <taxon>Burkholderiales</taxon>
        <taxon>Burkholderiaceae</taxon>
        <taxon>Zeimonas</taxon>
    </lineage>
</organism>
<dbReference type="Gene3D" id="3.20.20.70">
    <property type="entry name" value="Aldolase class I"/>
    <property type="match status" value="1"/>
</dbReference>
<comment type="catalytic activity">
    <reaction evidence="8 9 10">
        <text>2-[(2R,5Z)-2-carboxy-4-methylthiazol-5(2H)-ylidene]ethyl phosphate + 4-amino-2-methyl-5-(diphosphooxymethyl)pyrimidine + 2 H(+) = thiamine phosphate + CO2 + diphosphate</text>
        <dbReference type="Rhea" id="RHEA:47844"/>
        <dbReference type="ChEBI" id="CHEBI:15378"/>
        <dbReference type="ChEBI" id="CHEBI:16526"/>
        <dbReference type="ChEBI" id="CHEBI:33019"/>
        <dbReference type="ChEBI" id="CHEBI:37575"/>
        <dbReference type="ChEBI" id="CHEBI:57841"/>
        <dbReference type="ChEBI" id="CHEBI:62899"/>
        <dbReference type="EC" id="2.5.1.3"/>
    </reaction>
</comment>
<feature type="binding site" evidence="9">
    <location>
        <position position="161"/>
    </location>
    <ligand>
        <name>4-amino-2-methyl-5-(diphosphooxymethyl)pyrimidine</name>
        <dbReference type="ChEBI" id="CHEBI:57841"/>
    </ligand>
</feature>
<evidence type="ECO:0000256" key="11">
    <source>
        <dbReference type="RuleBase" id="RU004253"/>
    </source>
</evidence>
<dbReference type="Pfam" id="PF02581">
    <property type="entry name" value="TMP-TENI"/>
    <property type="match status" value="1"/>
</dbReference>
<dbReference type="GO" id="GO:0000287">
    <property type="term" value="F:magnesium ion binding"/>
    <property type="evidence" value="ECO:0007669"/>
    <property type="project" value="UniProtKB-UniRule"/>
</dbReference>
<dbReference type="AlphaFoldDB" id="A0A5C8NYN1"/>
<feature type="binding site" evidence="9">
    <location>
        <position position="142"/>
    </location>
    <ligand>
        <name>Mg(2+)</name>
        <dbReference type="ChEBI" id="CHEBI:18420"/>
    </ligand>
</feature>
<dbReference type="EMBL" id="VDUY01000003">
    <property type="protein sequence ID" value="TXL66457.1"/>
    <property type="molecule type" value="Genomic_DNA"/>
</dbReference>
<dbReference type="UniPathway" id="UPA00060">
    <property type="reaction ID" value="UER00141"/>
</dbReference>
<evidence type="ECO:0000256" key="2">
    <source>
        <dbReference type="ARBA" id="ARBA00022679"/>
    </source>
</evidence>
<feature type="binding site" evidence="9">
    <location>
        <position position="122"/>
    </location>
    <ligand>
        <name>4-amino-2-methyl-5-(diphosphooxymethyl)pyrimidine</name>
        <dbReference type="ChEBI" id="CHEBI:57841"/>
    </ligand>
</feature>
<protein>
    <recommendedName>
        <fullName evidence="9">Thiamine-phosphate synthase</fullName>
        <shortName evidence="9">TP synthase</shortName>
        <shortName evidence="9">TPS</shortName>
        <ecNumber evidence="9">2.5.1.3</ecNumber>
    </recommendedName>
    <alternativeName>
        <fullName evidence="9">Thiamine-phosphate pyrophosphorylase</fullName>
        <shortName evidence="9">TMP pyrophosphorylase</shortName>
        <shortName evidence="9">TMP-PPase</shortName>
    </alternativeName>
</protein>
<feature type="binding site" evidence="9">
    <location>
        <begin position="90"/>
        <end position="94"/>
    </location>
    <ligand>
        <name>4-amino-2-methyl-5-(diphosphooxymethyl)pyrimidine</name>
        <dbReference type="ChEBI" id="CHEBI:57841"/>
    </ligand>
</feature>
<dbReference type="PANTHER" id="PTHR20857:SF15">
    <property type="entry name" value="THIAMINE-PHOSPHATE SYNTHASE"/>
    <property type="match status" value="1"/>
</dbReference>
<feature type="binding site" evidence="9">
    <location>
        <begin position="187"/>
        <end position="189"/>
    </location>
    <ligand>
        <name>2-[(2R,5Z)-2-carboxy-4-methylthiazol-5(2H)-ylidene]ethyl phosphate</name>
        <dbReference type="ChEBI" id="CHEBI:62899"/>
    </ligand>
</feature>
<feature type="binding site" evidence="9">
    <location>
        <begin position="236"/>
        <end position="237"/>
    </location>
    <ligand>
        <name>2-[(2R,5Z)-2-carboxy-4-methylthiazol-5(2H)-ylidene]ethyl phosphate</name>
        <dbReference type="ChEBI" id="CHEBI:62899"/>
    </ligand>
</feature>
<reference evidence="14 15" key="1">
    <citation type="submission" date="2019-06" db="EMBL/GenBank/DDBJ databases">
        <title>Quisquiliibacterium sp. nov., isolated from a maize field.</title>
        <authorList>
            <person name="Lin S.-Y."/>
            <person name="Tsai C.-F."/>
            <person name="Young C.-C."/>
        </authorList>
    </citation>
    <scope>NUCLEOTIDE SEQUENCE [LARGE SCALE GENOMIC DNA]</scope>
    <source>
        <strain evidence="14 15">CC-CFT501</strain>
    </source>
</reference>
<dbReference type="GO" id="GO:0009229">
    <property type="term" value="P:thiamine diphosphate biosynthetic process"/>
    <property type="evidence" value="ECO:0007669"/>
    <property type="project" value="UniProtKB-UniRule"/>
</dbReference>
<keyword evidence="5 9" id="KW-0784">Thiamine biosynthesis</keyword>
<dbReference type="SUPFAM" id="SSF51391">
    <property type="entry name" value="Thiamin phosphate synthase"/>
    <property type="match status" value="1"/>
</dbReference>
<evidence type="ECO:0000256" key="10">
    <source>
        <dbReference type="RuleBase" id="RU003826"/>
    </source>
</evidence>
<dbReference type="InterPro" id="IPR034291">
    <property type="entry name" value="TMP_synthase"/>
</dbReference>
<dbReference type="InterPro" id="IPR022998">
    <property type="entry name" value="ThiamineP_synth_TenI"/>
</dbReference>
<evidence type="ECO:0000256" key="3">
    <source>
        <dbReference type="ARBA" id="ARBA00022723"/>
    </source>
</evidence>
<dbReference type="CDD" id="cd00564">
    <property type="entry name" value="TMP_TenI"/>
    <property type="match status" value="1"/>
</dbReference>
<feature type="domain" description="Thiamine phosphate synthase/TenI" evidence="13">
    <location>
        <begin position="61"/>
        <end position="239"/>
    </location>
</feature>
<evidence type="ECO:0000256" key="9">
    <source>
        <dbReference type="HAMAP-Rule" id="MF_00097"/>
    </source>
</evidence>
<evidence type="ECO:0000256" key="8">
    <source>
        <dbReference type="ARBA" id="ARBA00047883"/>
    </source>
</evidence>
<evidence type="ECO:0000259" key="13">
    <source>
        <dbReference type="Pfam" id="PF02581"/>
    </source>
</evidence>
<evidence type="ECO:0000256" key="7">
    <source>
        <dbReference type="ARBA" id="ARBA00047851"/>
    </source>
</evidence>
<dbReference type="GO" id="GO:0005737">
    <property type="term" value="C:cytoplasm"/>
    <property type="evidence" value="ECO:0007669"/>
    <property type="project" value="TreeGrafter"/>
</dbReference>
<feature type="region of interest" description="Disordered" evidence="12">
    <location>
        <begin position="30"/>
        <end position="55"/>
    </location>
</feature>
<feature type="binding site" evidence="9">
    <location>
        <position position="216"/>
    </location>
    <ligand>
        <name>2-[(2R,5Z)-2-carboxy-4-methylthiazol-5(2H)-ylidene]ethyl phosphate</name>
        <dbReference type="ChEBI" id="CHEBI:62899"/>
    </ligand>
</feature>
<comment type="catalytic activity">
    <reaction evidence="6 9 10">
        <text>4-methyl-5-(2-phosphooxyethyl)-thiazole + 4-amino-2-methyl-5-(diphosphooxymethyl)pyrimidine + H(+) = thiamine phosphate + diphosphate</text>
        <dbReference type="Rhea" id="RHEA:22328"/>
        <dbReference type="ChEBI" id="CHEBI:15378"/>
        <dbReference type="ChEBI" id="CHEBI:33019"/>
        <dbReference type="ChEBI" id="CHEBI:37575"/>
        <dbReference type="ChEBI" id="CHEBI:57841"/>
        <dbReference type="ChEBI" id="CHEBI:58296"/>
        <dbReference type="EC" id="2.5.1.3"/>
    </reaction>
</comment>
<evidence type="ECO:0000256" key="1">
    <source>
        <dbReference type="ARBA" id="ARBA00005165"/>
    </source>
</evidence>
<feature type="binding site" evidence="9">
    <location>
        <position position="190"/>
    </location>
    <ligand>
        <name>4-amino-2-methyl-5-(diphosphooxymethyl)pyrimidine</name>
        <dbReference type="ChEBI" id="CHEBI:57841"/>
    </ligand>
</feature>